<evidence type="ECO:0000313" key="5">
    <source>
        <dbReference type="EMBL" id="MCX2941146.1"/>
    </source>
</evidence>
<dbReference type="PANTHER" id="PTHR43855:SF1">
    <property type="entry name" value="THIOSULFATE SULFURTRANSFERASE"/>
    <property type="match status" value="1"/>
</dbReference>
<dbReference type="PROSITE" id="PS50206">
    <property type="entry name" value="RHODANESE_3"/>
    <property type="match status" value="1"/>
</dbReference>
<name>A0ABT3SNQ6_9MYCO</name>
<feature type="non-terminal residue" evidence="5">
    <location>
        <position position="1"/>
    </location>
</feature>
<dbReference type="InterPro" id="IPR036873">
    <property type="entry name" value="Rhodanese-like_dom_sf"/>
</dbReference>
<dbReference type="RefSeq" id="WP_266001014.1">
    <property type="nucleotide sequence ID" value="NZ_JAPJDN010000059.1"/>
</dbReference>
<comment type="caution">
    <text evidence="5">The sequence shown here is derived from an EMBL/GenBank/DDBJ whole genome shotgun (WGS) entry which is preliminary data.</text>
</comment>
<keyword evidence="6" id="KW-1185">Reference proteome</keyword>
<gene>
    <name evidence="5" type="ORF">ORI27_31100</name>
</gene>
<dbReference type="SUPFAM" id="SSF52821">
    <property type="entry name" value="Rhodanese/Cell cycle control phosphatase"/>
    <property type="match status" value="1"/>
</dbReference>
<organism evidence="5 6">
    <name type="scientific">Mycobacterium pinniadriaticum</name>
    <dbReference type="NCBI Taxonomy" id="2994102"/>
    <lineage>
        <taxon>Bacteria</taxon>
        <taxon>Bacillati</taxon>
        <taxon>Actinomycetota</taxon>
        <taxon>Actinomycetes</taxon>
        <taxon>Mycobacteriales</taxon>
        <taxon>Mycobacteriaceae</taxon>
        <taxon>Mycobacterium</taxon>
    </lineage>
</organism>
<evidence type="ECO:0000256" key="2">
    <source>
        <dbReference type="ARBA" id="ARBA00022737"/>
    </source>
</evidence>
<dbReference type="EMBL" id="JAPJDO010000059">
    <property type="protein sequence ID" value="MCX2941146.1"/>
    <property type="molecule type" value="Genomic_DNA"/>
</dbReference>
<dbReference type="Proteomes" id="UP001300745">
    <property type="component" value="Unassembled WGS sequence"/>
</dbReference>
<comment type="catalytic activity">
    <reaction evidence="3">
        <text>thiosulfate + hydrogen cyanide = thiocyanate + sulfite + 2 H(+)</text>
        <dbReference type="Rhea" id="RHEA:16881"/>
        <dbReference type="ChEBI" id="CHEBI:15378"/>
        <dbReference type="ChEBI" id="CHEBI:17359"/>
        <dbReference type="ChEBI" id="CHEBI:18022"/>
        <dbReference type="ChEBI" id="CHEBI:18407"/>
        <dbReference type="ChEBI" id="CHEBI:33542"/>
        <dbReference type="EC" id="2.8.1.1"/>
    </reaction>
</comment>
<evidence type="ECO:0000313" key="6">
    <source>
        <dbReference type="Proteomes" id="UP001300745"/>
    </source>
</evidence>
<sequence length="126" mass="13442">LRLFQPRHLRKQPHIRYAATSGVTTNPVSTTPGQGPIYFASLVDPDDGQFLADDQLREILGASGIGDQGKIITYCGGGIGATMTGFALKLCGREDIAVYDASMMEWNADPSLPITDPSSDRAVASE</sequence>
<dbReference type="InterPro" id="IPR051126">
    <property type="entry name" value="Thiosulfate_sulfurtransferase"/>
</dbReference>
<protein>
    <recommendedName>
        <fullName evidence="1">thiosulfate sulfurtransferase</fullName>
        <ecNumber evidence="1">2.8.1.1</ecNumber>
    </recommendedName>
</protein>
<proteinExistence type="predicted"/>
<dbReference type="PANTHER" id="PTHR43855">
    <property type="entry name" value="THIOSULFATE SULFURTRANSFERASE"/>
    <property type="match status" value="1"/>
</dbReference>
<feature type="domain" description="Rhodanese" evidence="4">
    <location>
        <begin position="37"/>
        <end position="115"/>
    </location>
</feature>
<evidence type="ECO:0000256" key="3">
    <source>
        <dbReference type="ARBA" id="ARBA00047549"/>
    </source>
</evidence>
<evidence type="ECO:0000256" key="1">
    <source>
        <dbReference type="ARBA" id="ARBA00012245"/>
    </source>
</evidence>
<evidence type="ECO:0000259" key="4">
    <source>
        <dbReference type="PROSITE" id="PS50206"/>
    </source>
</evidence>
<dbReference type="InterPro" id="IPR001763">
    <property type="entry name" value="Rhodanese-like_dom"/>
</dbReference>
<dbReference type="Gene3D" id="3.40.250.10">
    <property type="entry name" value="Rhodanese-like domain"/>
    <property type="match status" value="1"/>
</dbReference>
<keyword evidence="2" id="KW-0677">Repeat</keyword>
<accession>A0ABT3SNQ6</accession>
<reference evidence="5 6" key="1">
    <citation type="submission" date="2022-11" db="EMBL/GenBank/DDBJ databases">
        <title>Mycobacterium sp. nov.</title>
        <authorList>
            <person name="Papic B."/>
            <person name="Spicic S."/>
            <person name="Duvnjak S."/>
        </authorList>
    </citation>
    <scope>NUCLEOTIDE SEQUENCE [LARGE SCALE GENOMIC DNA]</scope>
    <source>
        <strain evidence="5 6">CVI_P4</strain>
    </source>
</reference>
<dbReference type="EC" id="2.8.1.1" evidence="1"/>